<accession>A0ABR3P615</accession>
<sequence length="93" mass="10212">MASLSRLNLAHHSFSISKPLCASVFCCSNSFLPSESSLIVSIFSQPACIVHISLSSSRTSGLSTAHLTGDDKVHRRGLRIVGYIDWVQDYPRF</sequence>
<dbReference type="GeneID" id="95979982"/>
<dbReference type="Proteomes" id="UP001562354">
    <property type="component" value="Unassembled WGS sequence"/>
</dbReference>
<proteinExistence type="predicted"/>
<gene>
    <name evidence="1" type="ORF">AAFC00_006283</name>
</gene>
<evidence type="ECO:0000313" key="1">
    <source>
        <dbReference type="EMBL" id="KAL1297744.1"/>
    </source>
</evidence>
<name>A0ABR3P615_9PEZI</name>
<reference evidence="1 2" key="1">
    <citation type="submission" date="2024-07" db="EMBL/GenBank/DDBJ databases">
        <title>Draft sequence of the Neodothiora populina.</title>
        <authorList>
            <person name="Drown D.D."/>
            <person name="Schuette U.S."/>
            <person name="Buechlein A.B."/>
            <person name="Rusch D.R."/>
            <person name="Winton L.W."/>
            <person name="Adams G.A."/>
        </authorList>
    </citation>
    <scope>NUCLEOTIDE SEQUENCE [LARGE SCALE GENOMIC DNA]</scope>
    <source>
        <strain evidence="1 2">CPC 39397</strain>
    </source>
</reference>
<comment type="caution">
    <text evidence="1">The sequence shown here is derived from an EMBL/GenBank/DDBJ whole genome shotgun (WGS) entry which is preliminary data.</text>
</comment>
<organism evidence="1 2">
    <name type="scientific">Neodothiora populina</name>
    <dbReference type="NCBI Taxonomy" id="2781224"/>
    <lineage>
        <taxon>Eukaryota</taxon>
        <taxon>Fungi</taxon>
        <taxon>Dikarya</taxon>
        <taxon>Ascomycota</taxon>
        <taxon>Pezizomycotina</taxon>
        <taxon>Dothideomycetes</taxon>
        <taxon>Dothideomycetidae</taxon>
        <taxon>Dothideales</taxon>
        <taxon>Dothioraceae</taxon>
        <taxon>Neodothiora</taxon>
    </lineage>
</organism>
<dbReference type="RefSeq" id="XP_069197426.1">
    <property type="nucleotide sequence ID" value="XM_069346217.1"/>
</dbReference>
<protein>
    <submittedName>
        <fullName evidence="1">Uncharacterized protein</fullName>
    </submittedName>
</protein>
<evidence type="ECO:0000313" key="2">
    <source>
        <dbReference type="Proteomes" id="UP001562354"/>
    </source>
</evidence>
<dbReference type="EMBL" id="JBFMKM010000014">
    <property type="protein sequence ID" value="KAL1297744.1"/>
    <property type="molecule type" value="Genomic_DNA"/>
</dbReference>
<keyword evidence="2" id="KW-1185">Reference proteome</keyword>